<comment type="subcellular location">
    <subcellularLocation>
        <location evidence="1 9">Cell outer membrane</location>
        <topology evidence="1 9">Multi-pass membrane protein</topology>
    </subcellularLocation>
</comment>
<feature type="domain" description="PapC-like C-terminal" evidence="10">
    <location>
        <begin position="736"/>
        <end position="797"/>
    </location>
</feature>
<protein>
    <submittedName>
        <fullName evidence="12">Fimbria/pilus outer membrane usher protein</fullName>
    </submittedName>
</protein>
<dbReference type="Gene3D" id="2.60.40.2610">
    <property type="entry name" value="Outer membrane usher protein FimD, plug domain"/>
    <property type="match status" value="1"/>
</dbReference>
<evidence type="ECO:0000256" key="9">
    <source>
        <dbReference type="RuleBase" id="RU003884"/>
    </source>
</evidence>
<dbReference type="InterPro" id="IPR025885">
    <property type="entry name" value="PapC_N"/>
</dbReference>
<keyword evidence="3 9" id="KW-0813">Transport</keyword>
<organism evidence="12 13">
    <name type="scientific">Herbaspirillum lusitanum</name>
    <dbReference type="NCBI Taxonomy" id="213312"/>
    <lineage>
        <taxon>Bacteria</taxon>
        <taxon>Pseudomonadati</taxon>
        <taxon>Pseudomonadota</taxon>
        <taxon>Betaproteobacteria</taxon>
        <taxon>Burkholderiales</taxon>
        <taxon>Oxalobacteraceae</taxon>
        <taxon>Herbaspirillum</taxon>
    </lineage>
</organism>
<keyword evidence="9" id="KW-1029">Fimbrium biogenesis</keyword>
<dbReference type="InterPro" id="IPR025949">
    <property type="entry name" value="PapC-like_C"/>
</dbReference>
<evidence type="ECO:0000259" key="10">
    <source>
        <dbReference type="Pfam" id="PF13953"/>
    </source>
</evidence>
<evidence type="ECO:0000256" key="2">
    <source>
        <dbReference type="ARBA" id="ARBA00008064"/>
    </source>
</evidence>
<proteinExistence type="inferred from homology"/>
<dbReference type="InterPro" id="IPR000015">
    <property type="entry name" value="Fimb_usher"/>
</dbReference>
<keyword evidence="13" id="KW-1185">Reference proteome</keyword>
<dbReference type="RefSeq" id="WP_408160772.1">
    <property type="nucleotide sequence ID" value="NZ_JAQQFM010000017.1"/>
</dbReference>
<dbReference type="Pfam" id="PF00577">
    <property type="entry name" value="Usher"/>
    <property type="match status" value="1"/>
</dbReference>
<evidence type="ECO:0000256" key="5">
    <source>
        <dbReference type="ARBA" id="ARBA00022692"/>
    </source>
</evidence>
<sequence>MLLPLPGAAQTDKVSPAAAAAAKPAAPGNAGFDLDMLRERGIDPQLAEYFKEAPRFRPGVTVITLFVNGAKRGRIDARFNDKGELCFDKNVLDKGGLRIPDRTMGSTSATAVPGSLPTPVCYDYKASYPQTAIELRPGKEEVALIVPTSGLRPNEGDFSGYSSGGKAAILNYDILAARSQFSSTSSDFLSANLELGFNLQDWIVRTREMYSAQDNTSQRQHLYAYAQRTLMDYKSILQGGQINIASSAFASGPVTGVQILPEAALTDTGRNNVMVEGIAQSQARVEVRQVGAMIYTAVVPPGPFALTDLPLLNATSDLEVTVIEANGAQRRFIVPAASLHSGTLGNQRGYSFALGKLRSLGNSTGRQPWLATATGGWPLTKQTNVSAGLMAATSYQAASWGFDTRLFDTNLSLQQRMSNAAREGERGTQILVSSSSILSSSLSLSLSGTQQTLGYRDLMDTTIDLQGQPDWAQTRYRGQYTASLGWARDWLGGVNVSYSRSVQFTSASTQRVIGAWGKTYDFGTVNFNLEHEMGGGTRNGVSANTFYLTLSIPLGKRSVRSYINNSSGYNRLGASVNEQLNDYVNYTVSAERNTQSRETDLSTQVAVLPRYAQVNLGYSRYGSGSTAYNGGIRGGMVLHEQGLTLSPYPVQDTFGVLKVGDVSGIKVSTPYGPVWTDLWGQAVISQMPAYVSSRVEITTKSLPRNVDIKNGFKVVDPGRGSVNYVNFEVIRVRRILLNAKGPDQQVLPKGAFVLDADNQFVTTVVDDGQIFLINGIPGSQLHVQMPDGKNCSLQYKIADKPDPDMFFESTEAICRPDLQARKPGVSYVPSAPT</sequence>
<evidence type="ECO:0000256" key="8">
    <source>
        <dbReference type="ARBA" id="ARBA00023237"/>
    </source>
</evidence>
<dbReference type="PROSITE" id="PS01151">
    <property type="entry name" value="FIMBRIAL_USHER"/>
    <property type="match status" value="1"/>
</dbReference>
<evidence type="ECO:0000256" key="3">
    <source>
        <dbReference type="ARBA" id="ARBA00022448"/>
    </source>
</evidence>
<reference evidence="12 13" key="1">
    <citation type="journal article" date="2024" name="Chem. Sci.">
        <title>Discovery of megapolipeptins by genome mining of a Burkholderiales bacteria collection.</title>
        <authorList>
            <person name="Paulo B.S."/>
            <person name="Recchia M.J.J."/>
            <person name="Lee S."/>
            <person name="Fergusson C.H."/>
            <person name="Romanowski S.B."/>
            <person name="Hernandez A."/>
            <person name="Krull N."/>
            <person name="Liu D.Y."/>
            <person name="Cavanagh H."/>
            <person name="Bos A."/>
            <person name="Gray C.A."/>
            <person name="Murphy B.T."/>
            <person name="Linington R.G."/>
            <person name="Eustaquio A.S."/>
        </authorList>
    </citation>
    <scope>NUCLEOTIDE SEQUENCE [LARGE SCALE GENOMIC DNA]</scope>
    <source>
        <strain evidence="12 13">RL21-008-BIB-A</strain>
    </source>
</reference>
<evidence type="ECO:0000313" key="13">
    <source>
        <dbReference type="Proteomes" id="UP001629246"/>
    </source>
</evidence>
<comment type="caution">
    <text evidence="12">The sequence shown here is derived from an EMBL/GenBank/DDBJ whole genome shotgun (WGS) entry which is preliminary data.</text>
</comment>
<keyword evidence="4" id="KW-1134">Transmembrane beta strand</keyword>
<dbReference type="EMBL" id="JAQQFM010000017">
    <property type="protein sequence ID" value="MFL9927536.1"/>
    <property type="molecule type" value="Genomic_DNA"/>
</dbReference>
<name>A0ABW9AF84_9BURK</name>
<gene>
    <name evidence="12" type="ORF">PQR62_24905</name>
</gene>
<evidence type="ECO:0000256" key="6">
    <source>
        <dbReference type="ARBA" id="ARBA00022729"/>
    </source>
</evidence>
<dbReference type="Gene3D" id="3.10.20.410">
    <property type="match status" value="1"/>
</dbReference>
<evidence type="ECO:0000256" key="1">
    <source>
        <dbReference type="ARBA" id="ARBA00004571"/>
    </source>
</evidence>
<dbReference type="InterPro" id="IPR037224">
    <property type="entry name" value="PapC_N_sf"/>
</dbReference>
<dbReference type="PANTHER" id="PTHR30451">
    <property type="entry name" value="OUTER MEMBRANE USHER PROTEIN"/>
    <property type="match status" value="1"/>
</dbReference>
<evidence type="ECO:0000256" key="7">
    <source>
        <dbReference type="ARBA" id="ARBA00023136"/>
    </source>
</evidence>
<keyword evidence="6" id="KW-0732">Signal</keyword>
<dbReference type="Gene3D" id="2.60.40.2070">
    <property type="match status" value="1"/>
</dbReference>
<keyword evidence="8 9" id="KW-0998">Cell outer membrane</keyword>
<evidence type="ECO:0000259" key="11">
    <source>
        <dbReference type="Pfam" id="PF13954"/>
    </source>
</evidence>
<dbReference type="Pfam" id="PF13954">
    <property type="entry name" value="PapC_N"/>
    <property type="match status" value="1"/>
</dbReference>
<dbReference type="InterPro" id="IPR043142">
    <property type="entry name" value="PapC-like_C_sf"/>
</dbReference>
<dbReference type="PANTHER" id="PTHR30451:SF8">
    <property type="entry name" value="FIMBRIAL USHER PROTEIN"/>
    <property type="match status" value="1"/>
</dbReference>
<dbReference type="Gene3D" id="2.60.40.3110">
    <property type="match status" value="1"/>
</dbReference>
<dbReference type="SUPFAM" id="SSF141729">
    <property type="entry name" value="FimD N-terminal domain-like"/>
    <property type="match status" value="1"/>
</dbReference>
<feature type="domain" description="PapC N-terminal" evidence="11">
    <location>
        <begin position="32"/>
        <end position="174"/>
    </location>
</feature>
<dbReference type="Proteomes" id="UP001629246">
    <property type="component" value="Unassembled WGS sequence"/>
</dbReference>
<dbReference type="Pfam" id="PF13953">
    <property type="entry name" value="PapC_C"/>
    <property type="match status" value="1"/>
</dbReference>
<evidence type="ECO:0000256" key="4">
    <source>
        <dbReference type="ARBA" id="ARBA00022452"/>
    </source>
</evidence>
<keyword evidence="7 9" id="KW-0472">Membrane</keyword>
<dbReference type="InterPro" id="IPR018030">
    <property type="entry name" value="Fimbrial_membr_usher_CS"/>
</dbReference>
<dbReference type="InterPro" id="IPR042186">
    <property type="entry name" value="FimD_plug_dom"/>
</dbReference>
<keyword evidence="5 9" id="KW-0812">Transmembrane</keyword>
<comment type="similarity">
    <text evidence="2 9">Belongs to the fimbrial export usher family.</text>
</comment>
<accession>A0ABW9AF84</accession>
<evidence type="ECO:0000313" key="12">
    <source>
        <dbReference type="EMBL" id="MFL9927536.1"/>
    </source>
</evidence>